<keyword evidence="1" id="KW-0472">Membrane</keyword>
<dbReference type="Proteomes" id="UP000266177">
    <property type="component" value="Unassembled WGS sequence"/>
</dbReference>
<proteinExistence type="predicted"/>
<keyword evidence="1" id="KW-0812">Transmembrane</keyword>
<evidence type="ECO:0000256" key="1">
    <source>
        <dbReference type="SAM" id="Phobius"/>
    </source>
</evidence>
<comment type="caution">
    <text evidence="2">The sequence shown here is derived from an EMBL/GenBank/DDBJ whole genome shotgun (WGS) entry which is preliminary data.</text>
</comment>
<accession>A0A3A3GFV7</accession>
<protein>
    <submittedName>
        <fullName evidence="2">Uncharacterized protein</fullName>
    </submittedName>
</protein>
<keyword evidence="1" id="KW-1133">Transmembrane helix</keyword>
<name>A0A3A3GFV7_PANTH</name>
<evidence type="ECO:0000313" key="3">
    <source>
        <dbReference type="Proteomes" id="UP000266177"/>
    </source>
</evidence>
<sequence>MLKYDFIVSQNEQDYYPRVASGVASIMMLLTYHKLVNGKRLQSWLMRFLNDLTSIKRKVNRRSQERRFRMDMVMKFG</sequence>
<dbReference type="EMBL" id="QYZD01000012">
    <property type="protein sequence ID" value="RJG23052.1"/>
    <property type="molecule type" value="Genomic_DNA"/>
</dbReference>
<reference evidence="2 3" key="1">
    <citation type="submission" date="2018-09" db="EMBL/GenBank/DDBJ databases">
        <title>Paenibacillus SK2017-BO5.</title>
        <authorList>
            <person name="Piskunova J.V."/>
            <person name="Dubiley S.A."/>
            <person name="Severinov K.V."/>
        </authorList>
    </citation>
    <scope>NUCLEOTIDE SEQUENCE [LARGE SCALE GENOMIC DNA]</scope>
    <source>
        <strain evidence="2 3">BO5</strain>
    </source>
</reference>
<feature type="transmembrane region" description="Helical" evidence="1">
    <location>
        <begin position="15"/>
        <end position="32"/>
    </location>
</feature>
<dbReference type="AlphaFoldDB" id="A0A3A3GFV7"/>
<evidence type="ECO:0000313" key="2">
    <source>
        <dbReference type="EMBL" id="RJG23052.1"/>
    </source>
</evidence>
<organism evidence="2 3">
    <name type="scientific">Paenibacillus thiaminolyticus</name>
    <name type="common">Bacillus thiaminolyticus</name>
    <dbReference type="NCBI Taxonomy" id="49283"/>
    <lineage>
        <taxon>Bacteria</taxon>
        <taxon>Bacillati</taxon>
        <taxon>Bacillota</taxon>
        <taxon>Bacilli</taxon>
        <taxon>Bacillales</taxon>
        <taxon>Paenibacillaceae</taxon>
        <taxon>Paenibacillus</taxon>
    </lineage>
</organism>
<gene>
    <name evidence="2" type="ORF">DQX05_14300</name>
</gene>